<feature type="compositionally biased region" description="Basic and acidic residues" evidence="2">
    <location>
        <begin position="196"/>
        <end position="223"/>
    </location>
</feature>
<name>A0A1S3XYM8_TOBAC</name>
<dbReference type="AlphaFoldDB" id="A0A1S3XYM8"/>
<gene>
    <name evidence="3" type="primary">LOC107770275</name>
</gene>
<reference evidence="3" key="1">
    <citation type="submission" date="2025-08" db="UniProtKB">
        <authorList>
            <consortium name="RefSeq"/>
        </authorList>
    </citation>
    <scope>IDENTIFICATION</scope>
</reference>
<dbReference type="RefSeq" id="XP_016445051.1">
    <property type="nucleotide sequence ID" value="XM_016589565.1"/>
</dbReference>
<feature type="region of interest" description="Disordered" evidence="2">
    <location>
        <begin position="196"/>
        <end position="236"/>
    </location>
</feature>
<dbReference type="KEGG" id="nta:107770275"/>
<dbReference type="PaxDb" id="4097-A0A1S3XYM8"/>
<organism evidence="3">
    <name type="scientific">Nicotiana tabacum</name>
    <name type="common">Common tobacco</name>
    <dbReference type="NCBI Taxonomy" id="4097"/>
    <lineage>
        <taxon>Eukaryota</taxon>
        <taxon>Viridiplantae</taxon>
        <taxon>Streptophyta</taxon>
        <taxon>Embryophyta</taxon>
        <taxon>Tracheophyta</taxon>
        <taxon>Spermatophyta</taxon>
        <taxon>Magnoliopsida</taxon>
        <taxon>eudicotyledons</taxon>
        <taxon>Gunneridae</taxon>
        <taxon>Pentapetalae</taxon>
        <taxon>asterids</taxon>
        <taxon>lamiids</taxon>
        <taxon>Solanales</taxon>
        <taxon>Solanaceae</taxon>
        <taxon>Nicotianoideae</taxon>
        <taxon>Nicotianeae</taxon>
        <taxon>Nicotiana</taxon>
    </lineage>
</organism>
<proteinExistence type="predicted"/>
<evidence type="ECO:0000256" key="1">
    <source>
        <dbReference type="SAM" id="Coils"/>
    </source>
</evidence>
<feature type="coiled-coil region" evidence="1">
    <location>
        <begin position="131"/>
        <end position="193"/>
    </location>
</feature>
<keyword evidence="1" id="KW-0175">Coiled coil</keyword>
<dbReference type="OrthoDB" id="10255522at2759"/>
<protein>
    <submittedName>
        <fullName evidence="3">Immunoglobulin G-binding protein H-like</fullName>
    </submittedName>
</protein>
<accession>A0A1S3XYM8</accession>
<evidence type="ECO:0000256" key="2">
    <source>
        <dbReference type="SAM" id="MobiDB-lite"/>
    </source>
</evidence>
<evidence type="ECO:0000313" key="3">
    <source>
        <dbReference type="RefSeq" id="XP_016445051.1"/>
    </source>
</evidence>
<sequence length="236" mass="26585">MSIPEDARVLSAPMGISSYLRCLVIKEDQAKMNELEAPCMLNEAQHALNRASVLHHETFLRYREELKHHEVETRELTEKRDTYKLLSEKLQAGLEVAQKEHADLVEQVEVDTVKAEAKEWKKNTDHLASEKETGRAQLASVEVQLQAAKEKTSVQAKKIEELQSQLNSIVSVQENLAKDLEAAKSEVVVVRAEANDRMAGHKDDAEVAQGPREKYGEEREMEIPKGCPRGSPCSEF</sequence>